<proteinExistence type="predicted"/>
<comment type="caution">
    <text evidence="1">The sequence shown here is derived from an EMBL/GenBank/DDBJ whole genome shotgun (WGS) entry which is preliminary data.</text>
</comment>
<gene>
    <name evidence="1" type="ORF">JYU34_011825</name>
</gene>
<name>A0ABQ7QDM0_PLUXY</name>
<evidence type="ECO:0000313" key="1">
    <source>
        <dbReference type="EMBL" id="KAG7303336.1"/>
    </source>
</evidence>
<keyword evidence="2" id="KW-1185">Reference proteome</keyword>
<reference evidence="1 2" key="1">
    <citation type="submission" date="2021-06" db="EMBL/GenBank/DDBJ databases">
        <title>A haploid diamondback moth (Plutella xylostella L.) genome assembly resolves 31 chromosomes and identifies a diamide resistance mutation.</title>
        <authorList>
            <person name="Ward C.M."/>
            <person name="Perry K.D."/>
            <person name="Baker G."/>
            <person name="Powis K."/>
            <person name="Heckel D.G."/>
            <person name="Baxter S.W."/>
        </authorList>
    </citation>
    <scope>NUCLEOTIDE SEQUENCE [LARGE SCALE GENOMIC DNA]</scope>
    <source>
        <strain evidence="1 2">LV</strain>
        <tissue evidence="1">Single pupa</tissue>
    </source>
</reference>
<dbReference type="Proteomes" id="UP000823941">
    <property type="component" value="Chromosome 16"/>
</dbReference>
<dbReference type="EMBL" id="JAHIBW010000016">
    <property type="protein sequence ID" value="KAG7303336.1"/>
    <property type="molecule type" value="Genomic_DNA"/>
</dbReference>
<accession>A0ABQ7QDM0</accession>
<evidence type="ECO:0000313" key="2">
    <source>
        <dbReference type="Proteomes" id="UP000823941"/>
    </source>
</evidence>
<sequence>MSPRREIIPIERIPVGPIRIAVAPPAPAPGRLQRPPHDNPTAYITTRRGGNTAITVNNRNNSRR</sequence>
<protein>
    <submittedName>
        <fullName evidence="1">Uncharacterized protein</fullName>
    </submittedName>
</protein>
<organism evidence="1 2">
    <name type="scientific">Plutella xylostella</name>
    <name type="common">Diamondback moth</name>
    <name type="synonym">Plutella maculipennis</name>
    <dbReference type="NCBI Taxonomy" id="51655"/>
    <lineage>
        <taxon>Eukaryota</taxon>
        <taxon>Metazoa</taxon>
        <taxon>Ecdysozoa</taxon>
        <taxon>Arthropoda</taxon>
        <taxon>Hexapoda</taxon>
        <taxon>Insecta</taxon>
        <taxon>Pterygota</taxon>
        <taxon>Neoptera</taxon>
        <taxon>Endopterygota</taxon>
        <taxon>Lepidoptera</taxon>
        <taxon>Glossata</taxon>
        <taxon>Ditrysia</taxon>
        <taxon>Yponomeutoidea</taxon>
        <taxon>Plutellidae</taxon>
        <taxon>Plutella</taxon>
    </lineage>
</organism>